<comment type="caution">
    <text evidence="4">The sequence shown here is derived from an EMBL/GenBank/DDBJ whole genome shotgun (WGS) entry which is preliminary data.</text>
</comment>
<dbReference type="InterPro" id="IPR036890">
    <property type="entry name" value="HATPase_C_sf"/>
</dbReference>
<dbReference type="PANTHER" id="PTHR45569:SF1">
    <property type="entry name" value="SENSOR PROTEIN KDPD"/>
    <property type="match status" value="1"/>
</dbReference>
<keyword evidence="5" id="KW-1185">Reference proteome</keyword>
<keyword evidence="4" id="KW-0808">Transferase</keyword>
<dbReference type="EC" id="2.7.13.3" evidence="2"/>
<evidence type="ECO:0000313" key="4">
    <source>
        <dbReference type="EMBL" id="RVT90915.1"/>
    </source>
</evidence>
<evidence type="ECO:0000256" key="2">
    <source>
        <dbReference type="ARBA" id="ARBA00012438"/>
    </source>
</evidence>
<accession>A0A437LZW9</accession>
<dbReference type="Pfam" id="PF02518">
    <property type="entry name" value="HATPase_c"/>
    <property type="match status" value="1"/>
</dbReference>
<sequence length="251" mass="27211">METSRQYPDLTLDPIRMGLTVVQQLVDSLAVEVKRPLATIVTSAQAGMLWLERPDLDGQRLNRLVDTILRSASQATAMIERYRSVTDIREAVPGLFDMNDIVREAVLDLTQDVSANRVGVIEFLAPDLPHVRGYDRHFRLILSNLLANSIQALATSETKQRRIEVATQVDSAGVSVEVRDNGGGFGGHHGFAFEALYSTKPAALGMGLTICRTILTIYGGTIEAGDNADGGGWVRFTIPAYVAVQAASEAA</sequence>
<dbReference type="PANTHER" id="PTHR45569">
    <property type="entry name" value="SENSOR PROTEIN KDPD"/>
    <property type="match status" value="1"/>
</dbReference>
<dbReference type="SMART" id="SM00388">
    <property type="entry name" value="HisKA"/>
    <property type="match status" value="1"/>
</dbReference>
<proteinExistence type="predicted"/>
<evidence type="ECO:0000313" key="5">
    <source>
        <dbReference type="Proteomes" id="UP000282971"/>
    </source>
</evidence>
<gene>
    <name evidence="4" type="ORF">EOD43_15360</name>
</gene>
<dbReference type="GO" id="GO:0005886">
    <property type="term" value="C:plasma membrane"/>
    <property type="evidence" value="ECO:0007669"/>
    <property type="project" value="TreeGrafter"/>
</dbReference>
<dbReference type="PROSITE" id="PS50109">
    <property type="entry name" value="HIS_KIN"/>
    <property type="match status" value="1"/>
</dbReference>
<evidence type="ECO:0000256" key="1">
    <source>
        <dbReference type="ARBA" id="ARBA00000085"/>
    </source>
</evidence>
<dbReference type="InterPro" id="IPR003594">
    <property type="entry name" value="HATPase_dom"/>
</dbReference>
<evidence type="ECO:0000259" key="3">
    <source>
        <dbReference type="PROSITE" id="PS50109"/>
    </source>
</evidence>
<dbReference type="OrthoDB" id="9789238at2"/>
<comment type="catalytic activity">
    <reaction evidence="1">
        <text>ATP + protein L-histidine = ADP + protein N-phospho-L-histidine.</text>
        <dbReference type="EC" id="2.7.13.3"/>
    </reaction>
</comment>
<dbReference type="InterPro" id="IPR052023">
    <property type="entry name" value="Histidine_kinase_KdpD"/>
</dbReference>
<dbReference type="SMART" id="SM00387">
    <property type="entry name" value="HATPase_c"/>
    <property type="match status" value="1"/>
</dbReference>
<organism evidence="4 5">
    <name type="scientific">Sphingomonas crocodyli</name>
    <dbReference type="NCBI Taxonomy" id="1979270"/>
    <lineage>
        <taxon>Bacteria</taxon>
        <taxon>Pseudomonadati</taxon>
        <taxon>Pseudomonadota</taxon>
        <taxon>Alphaproteobacteria</taxon>
        <taxon>Sphingomonadales</taxon>
        <taxon>Sphingomonadaceae</taxon>
        <taxon>Sphingomonas</taxon>
    </lineage>
</organism>
<name>A0A437LZW9_9SPHN</name>
<dbReference type="Proteomes" id="UP000282971">
    <property type="component" value="Unassembled WGS sequence"/>
</dbReference>
<feature type="domain" description="Histidine kinase" evidence="3">
    <location>
        <begin position="28"/>
        <end position="242"/>
    </location>
</feature>
<dbReference type="GO" id="GO:0000155">
    <property type="term" value="F:phosphorelay sensor kinase activity"/>
    <property type="evidence" value="ECO:0007669"/>
    <property type="project" value="InterPro"/>
</dbReference>
<dbReference type="Gene3D" id="3.30.565.10">
    <property type="entry name" value="Histidine kinase-like ATPase, C-terminal domain"/>
    <property type="match status" value="1"/>
</dbReference>
<dbReference type="AlphaFoldDB" id="A0A437LZW9"/>
<dbReference type="EMBL" id="SACN01000002">
    <property type="protein sequence ID" value="RVT90915.1"/>
    <property type="molecule type" value="Genomic_DNA"/>
</dbReference>
<reference evidence="4 5" key="1">
    <citation type="submission" date="2019-01" db="EMBL/GenBank/DDBJ databases">
        <authorList>
            <person name="Chen W.-M."/>
        </authorList>
    </citation>
    <scope>NUCLEOTIDE SEQUENCE [LARGE SCALE GENOMIC DNA]</scope>
    <source>
        <strain evidence="4 5">CCP-7</strain>
    </source>
</reference>
<dbReference type="SUPFAM" id="SSF55874">
    <property type="entry name" value="ATPase domain of HSP90 chaperone/DNA topoisomerase II/histidine kinase"/>
    <property type="match status" value="1"/>
</dbReference>
<dbReference type="Gene3D" id="1.10.287.130">
    <property type="match status" value="1"/>
</dbReference>
<dbReference type="InterPro" id="IPR003661">
    <property type="entry name" value="HisK_dim/P_dom"/>
</dbReference>
<protein>
    <recommendedName>
        <fullName evidence="2">histidine kinase</fullName>
        <ecNumber evidence="2">2.7.13.3</ecNumber>
    </recommendedName>
</protein>
<keyword evidence="4" id="KW-0418">Kinase</keyword>
<dbReference type="InterPro" id="IPR005467">
    <property type="entry name" value="His_kinase_dom"/>
</dbReference>
<dbReference type="RefSeq" id="WP_127744930.1">
    <property type="nucleotide sequence ID" value="NZ_SACN01000002.1"/>
</dbReference>